<dbReference type="RefSeq" id="WP_091243223.1">
    <property type="nucleotide sequence ID" value="NZ_FNAG01000007.1"/>
</dbReference>
<dbReference type="GO" id="GO:0036376">
    <property type="term" value="P:sodium ion export across plasma membrane"/>
    <property type="evidence" value="ECO:0007669"/>
    <property type="project" value="TreeGrafter"/>
</dbReference>
<protein>
    <submittedName>
        <fullName evidence="15">ATPase, P-type (Transporting), HAD superfamily, subfamily IC</fullName>
    </submittedName>
</protein>
<keyword evidence="6" id="KW-0547">Nucleotide-binding</keyword>
<evidence type="ECO:0000256" key="13">
    <source>
        <dbReference type="SAM" id="Phobius"/>
    </source>
</evidence>
<dbReference type="SUPFAM" id="SSF81665">
    <property type="entry name" value="Calcium ATPase, transmembrane domain M"/>
    <property type="match status" value="1"/>
</dbReference>
<dbReference type="GO" id="GO:0016887">
    <property type="term" value="F:ATP hydrolysis activity"/>
    <property type="evidence" value="ECO:0007669"/>
    <property type="project" value="InterPro"/>
</dbReference>
<name>A0A1G6XRH0_9GAMM</name>
<evidence type="ECO:0000259" key="14">
    <source>
        <dbReference type="SMART" id="SM00831"/>
    </source>
</evidence>
<organism evidence="15 16">
    <name type="scientific">Aquimonas voraii</name>
    <dbReference type="NCBI Taxonomy" id="265719"/>
    <lineage>
        <taxon>Bacteria</taxon>
        <taxon>Pseudomonadati</taxon>
        <taxon>Pseudomonadota</taxon>
        <taxon>Gammaproteobacteria</taxon>
        <taxon>Lysobacterales</taxon>
        <taxon>Lysobacteraceae</taxon>
        <taxon>Aquimonas</taxon>
    </lineage>
</organism>
<evidence type="ECO:0000256" key="7">
    <source>
        <dbReference type="ARBA" id="ARBA00022840"/>
    </source>
</evidence>
<dbReference type="EMBL" id="FNAG01000007">
    <property type="protein sequence ID" value="SDD80612.1"/>
    <property type="molecule type" value="Genomic_DNA"/>
</dbReference>
<keyword evidence="5 13" id="KW-0812">Transmembrane</keyword>
<dbReference type="InterPro" id="IPR023299">
    <property type="entry name" value="ATPase_P-typ_cyto_dom_N"/>
</dbReference>
<keyword evidence="7" id="KW-0067">ATP-binding</keyword>
<evidence type="ECO:0000256" key="1">
    <source>
        <dbReference type="ARBA" id="ARBA00004651"/>
    </source>
</evidence>
<dbReference type="GO" id="GO:0005524">
    <property type="term" value="F:ATP binding"/>
    <property type="evidence" value="ECO:0007669"/>
    <property type="project" value="UniProtKB-KW"/>
</dbReference>
<dbReference type="InterPro" id="IPR059000">
    <property type="entry name" value="ATPase_P-type_domA"/>
</dbReference>
<dbReference type="Gene3D" id="1.20.1110.10">
    <property type="entry name" value="Calcium-transporting ATPase, transmembrane domain"/>
    <property type="match status" value="1"/>
</dbReference>
<comment type="subcellular location">
    <subcellularLocation>
        <location evidence="1">Cell membrane</location>
        <topology evidence="1">Multi-pass membrane protein</topology>
    </subcellularLocation>
</comment>
<feature type="transmembrane region" description="Helical" evidence="13">
    <location>
        <begin position="803"/>
        <end position="823"/>
    </location>
</feature>
<dbReference type="PRINTS" id="PR00120">
    <property type="entry name" value="HATPASE"/>
</dbReference>
<dbReference type="GO" id="GO:0006883">
    <property type="term" value="P:intracellular sodium ion homeostasis"/>
    <property type="evidence" value="ECO:0007669"/>
    <property type="project" value="TreeGrafter"/>
</dbReference>
<dbReference type="InterPro" id="IPR006068">
    <property type="entry name" value="ATPase_P-typ_cation-transptr_C"/>
</dbReference>
<evidence type="ECO:0000256" key="6">
    <source>
        <dbReference type="ARBA" id="ARBA00022741"/>
    </source>
</evidence>
<dbReference type="PRINTS" id="PR00119">
    <property type="entry name" value="CATATPASE"/>
</dbReference>
<dbReference type="OrthoDB" id="9814270at2"/>
<reference evidence="15 16" key="1">
    <citation type="submission" date="2016-10" db="EMBL/GenBank/DDBJ databases">
        <authorList>
            <person name="de Groot N.N."/>
        </authorList>
    </citation>
    <scope>NUCLEOTIDE SEQUENCE [LARGE SCALE GENOMIC DNA]</scope>
    <source>
        <strain evidence="15 16">DSM 16957</strain>
    </source>
</reference>
<proteinExistence type="inferred from homology"/>
<evidence type="ECO:0000256" key="5">
    <source>
        <dbReference type="ARBA" id="ARBA00022692"/>
    </source>
</evidence>
<dbReference type="STRING" id="265719.SAMN04488509_107113"/>
<dbReference type="Pfam" id="PF00689">
    <property type="entry name" value="Cation_ATPase_C"/>
    <property type="match status" value="1"/>
</dbReference>
<dbReference type="Pfam" id="PF13246">
    <property type="entry name" value="Cation_ATPase"/>
    <property type="match status" value="1"/>
</dbReference>
<evidence type="ECO:0000313" key="15">
    <source>
        <dbReference type="EMBL" id="SDD80612.1"/>
    </source>
</evidence>
<dbReference type="FunFam" id="2.70.150.10:FF:000160">
    <property type="entry name" value="Sarcoplasmic/endoplasmic reticulum calcium ATPase 1"/>
    <property type="match status" value="1"/>
</dbReference>
<dbReference type="SUPFAM" id="SSF81653">
    <property type="entry name" value="Calcium ATPase, transduction domain A"/>
    <property type="match status" value="1"/>
</dbReference>
<dbReference type="InterPro" id="IPR001757">
    <property type="entry name" value="P_typ_ATPase"/>
</dbReference>
<dbReference type="InterPro" id="IPR036412">
    <property type="entry name" value="HAD-like_sf"/>
</dbReference>
<evidence type="ECO:0000256" key="3">
    <source>
        <dbReference type="ARBA" id="ARBA00022475"/>
    </source>
</evidence>
<evidence type="ECO:0000256" key="10">
    <source>
        <dbReference type="ARBA" id="ARBA00022989"/>
    </source>
</evidence>
<dbReference type="PANTHER" id="PTHR43294:SF21">
    <property type="entry name" value="CATION TRANSPORTING ATPASE"/>
    <property type="match status" value="1"/>
</dbReference>
<evidence type="ECO:0000256" key="11">
    <source>
        <dbReference type="ARBA" id="ARBA00023136"/>
    </source>
</evidence>
<comment type="similarity">
    <text evidence="2">Belongs to the cation transport ATPase (P-type) (TC 3.A.3) family. Type IIA subfamily.</text>
</comment>
<feature type="transmembrane region" description="Helical" evidence="13">
    <location>
        <begin position="835"/>
        <end position="856"/>
    </location>
</feature>
<dbReference type="Pfam" id="PF08282">
    <property type="entry name" value="Hydrolase_3"/>
    <property type="match status" value="1"/>
</dbReference>
<dbReference type="NCBIfam" id="TIGR01494">
    <property type="entry name" value="ATPase_P-type"/>
    <property type="match status" value="2"/>
</dbReference>
<keyword evidence="3" id="KW-1003">Cell membrane</keyword>
<feature type="transmembrane region" description="Helical" evidence="13">
    <location>
        <begin position="95"/>
        <end position="111"/>
    </location>
</feature>
<sequence length="906" mass="96061">MPAATPRTAPTAAGTPPPWHALRSDQALQALASSSEGIDSAEASRRLAAQGPNRLPEPPRRSALRRLLVQFNNLLIHVLLAAGFVVLLLGHTVDAAVIFGVVVLNAVIGFLQEGRAENALAAIRGLIDPRCQVLRDGQRVSRPAEDLVPGDVVLLEAGDRVPADLRLLLANRLRIDEALLTGESVAAEKTMVPVPANSALGDRRCLAFSGTLVATGSARGLVVATGAATELGHISTLLGAVQTLRTPLVERMDRFARQLTVFILVVSVLVLLLAVWLHGTDWTEAFLAVVGLAVAAIPEGLPAVMTITLAIGVQRMAARHAIVRQLPAVETLGSVTVICSDKTGTLTRNQMSVERLLAAEGEARIEGLGYAPHGEVHWQGADPPAEIAARAARVALLCNDARLLAEESGDWGVLGDPMEGALRAFAQRLGLDETAEQNAHPRLGELPFDSAHLYMATEHRIGDARMALVKGAPERVLALCAEVAVEDDARPLDTEHWRRRIETLAAGGLRVLALAEAPLEEGLALEHAALPGRCRLLGLVGLIDPPREEAVQAVAECRSAGLRVKMITGDHAATALAIARELGLHQSPRVITGPELDALDATDFAEAARAIQVFARVTPEHKLRLVEALQAQGEVVAMTGDGVNDAPALKRAEVGVAMGMKGTETAKQAAEMVLADDNFATIVAAVREGRVIFDNLRKVIAWTLPTNGGEALAILAALLFGLALPVTAVQILWINLVTAVALGLTLAFEPAEPGVMQRAPRGRSAPLLDGFLLWRLVFVSLLVVIAVFGVFHASQAAGYSLELSRTLVVNTIVVLEVFYLFAVRYIGGSSLSWQGVLGTPAVLIGVGCVVLAQLAFTYLPALQALFHTEAVSLRDGLLVIGIGVLLLAVLEIEKWLFRHLGHSRSG</sequence>
<evidence type="ECO:0000256" key="4">
    <source>
        <dbReference type="ARBA" id="ARBA00022553"/>
    </source>
</evidence>
<keyword evidence="16" id="KW-1185">Reference proteome</keyword>
<feature type="transmembrane region" description="Helical" evidence="13">
    <location>
        <begin position="699"/>
        <end position="724"/>
    </location>
</feature>
<dbReference type="SUPFAM" id="SSF81660">
    <property type="entry name" value="Metal cation-transporting ATPase, ATP-binding domain N"/>
    <property type="match status" value="1"/>
</dbReference>
<dbReference type="GO" id="GO:0005391">
    <property type="term" value="F:P-type sodium:potassium-exchanging transporter activity"/>
    <property type="evidence" value="ECO:0007669"/>
    <property type="project" value="TreeGrafter"/>
</dbReference>
<dbReference type="GO" id="GO:0005886">
    <property type="term" value="C:plasma membrane"/>
    <property type="evidence" value="ECO:0007669"/>
    <property type="project" value="UniProtKB-SubCell"/>
</dbReference>
<dbReference type="SFLD" id="SFLDG00002">
    <property type="entry name" value="C1.7:_P-type_atpase_like"/>
    <property type="match status" value="1"/>
</dbReference>
<dbReference type="Pfam" id="PF00690">
    <property type="entry name" value="Cation_ATPase_N"/>
    <property type="match status" value="1"/>
</dbReference>
<keyword evidence="11 13" id="KW-0472">Membrane</keyword>
<dbReference type="InterPro" id="IPR023214">
    <property type="entry name" value="HAD_sf"/>
</dbReference>
<gene>
    <name evidence="15" type="ORF">SAMN04488509_107113</name>
</gene>
<dbReference type="GO" id="GO:0030007">
    <property type="term" value="P:intracellular potassium ion homeostasis"/>
    <property type="evidence" value="ECO:0007669"/>
    <property type="project" value="TreeGrafter"/>
</dbReference>
<dbReference type="GO" id="GO:1902600">
    <property type="term" value="P:proton transmembrane transport"/>
    <property type="evidence" value="ECO:0007669"/>
    <property type="project" value="TreeGrafter"/>
</dbReference>
<feature type="transmembrane region" description="Helical" evidence="13">
    <location>
        <begin position="876"/>
        <end position="897"/>
    </location>
</feature>
<feature type="region of interest" description="Disordered" evidence="12">
    <location>
        <begin position="32"/>
        <end position="59"/>
    </location>
</feature>
<feature type="transmembrane region" description="Helical" evidence="13">
    <location>
        <begin position="67"/>
        <end position="89"/>
    </location>
</feature>
<dbReference type="SUPFAM" id="SSF56784">
    <property type="entry name" value="HAD-like"/>
    <property type="match status" value="1"/>
</dbReference>
<dbReference type="FunFam" id="3.40.50.1000:FF:000028">
    <property type="entry name" value="Calcium-transporting P-type ATPase, putative"/>
    <property type="match status" value="1"/>
</dbReference>
<evidence type="ECO:0000256" key="8">
    <source>
        <dbReference type="ARBA" id="ARBA00022842"/>
    </source>
</evidence>
<feature type="domain" description="Cation-transporting P-type ATPase N-terminal" evidence="14">
    <location>
        <begin position="18"/>
        <end position="91"/>
    </location>
</feature>
<dbReference type="InterPro" id="IPR050510">
    <property type="entry name" value="Cation_transp_ATPase_P-type"/>
</dbReference>
<dbReference type="Gene3D" id="3.40.1110.10">
    <property type="entry name" value="Calcium-transporting ATPase, cytoplasmic domain N"/>
    <property type="match status" value="1"/>
</dbReference>
<dbReference type="FunFam" id="3.40.50.1000:FF:000001">
    <property type="entry name" value="Phospholipid-transporting ATPase IC"/>
    <property type="match status" value="1"/>
</dbReference>
<dbReference type="SFLD" id="SFLDS00003">
    <property type="entry name" value="Haloacid_Dehalogenase"/>
    <property type="match status" value="1"/>
</dbReference>
<accession>A0A1G6XRH0</accession>
<dbReference type="GO" id="GO:1990573">
    <property type="term" value="P:potassium ion import across plasma membrane"/>
    <property type="evidence" value="ECO:0007669"/>
    <property type="project" value="TreeGrafter"/>
</dbReference>
<keyword evidence="9" id="KW-1278">Translocase</keyword>
<evidence type="ECO:0000256" key="2">
    <source>
        <dbReference type="ARBA" id="ARBA00005675"/>
    </source>
</evidence>
<dbReference type="Pfam" id="PF00122">
    <property type="entry name" value="E1-E2_ATPase"/>
    <property type="match status" value="1"/>
</dbReference>
<dbReference type="SFLD" id="SFLDF00027">
    <property type="entry name" value="p-type_atpase"/>
    <property type="match status" value="1"/>
</dbReference>
<feature type="transmembrane region" description="Helical" evidence="13">
    <location>
        <begin position="285"/>
        <end position="311"/>
    </location>
</feature>
<feature type="transmembrane region" description="Helical" evidence="13">
    <location>
        <begin position="259"/>
        <end position="279"/>
    </location>
</feature>
<dbReference type="InterPro" id="IPR008250">
    <property type="entry name" value="ATPase_P-typ_transduc_dom_A_sf"/>
</dbReference>
<dbReference type="SMART" id="SM00831">
    <property type="entry name" value="Cation_ATPase_N"/>
    <property type="match status" value="1"/>
</dbReference>
<dbReference type="PROSITE" id="PS00154">
    <property type="entry name" value="ATPASE_E1_E2"/>
    <property type="match status" value="1"/>
</dbReference>
<dbReference type="Proteomes" id="UP000199603">
    <property type="component" value="Unassembled WGS sequence"/>
</dbReference>
<dbReference type="Gene3D" id="2.70.150.10">
    <property type="entry name" value="Calcium-transporting ATPase, cytoplasmic transduction domain A"/>
    <property type="match status" value="1"/>
</dbReference>
<dbReference type="AlphaFoldDB" id="A0A1G6XRH0"/>
<dbReference type="Gene3D" id="3.40.50.1000">
    <property type="entry name" value="HAD superfamily/HAD-like"/>
    <property type="match status" value="1"/>
</dbReference>
<evidence type="ECO:0000313" key="16">
    <source>
        <dbReference type="Proteomes" id="UP000199603"/>
    </source>
</evidence>
<feature type="transmembrane region" description="Helical" evidence="13">
    <location>
        <begin position="772"/>
        <end position="791"/>
    </location>
</feature>
<dbReference type="InterPro" id="IPR023298">
    <property type="entry name" value="ATPase_P-typ_TM_dom_sf"/>
</dbReference>
<dbReference type="InterPro" id="IPR044492">
    <property type="entry name" value="P_typ_ATPase_HD_dom"/>
</dbReference>
<keyword evidence="10 13" id="KW-1133">Transmembrane helix</keyword>
<evidence type="ECO:0000256" key="9">
    <source>
        <dbReference type="ARBA" id="ARBA00022967"/>
    </source>
</evidence>
<dbReference type="InterPro" id="IPR004014">
    <property type="entry name" value="ATPase_P-typ_cation-transptr_N"/>
</dbReference>
<keyword evidence="4" id="KW-0597">Phosphoprotein</keyword>
<evidence type="ECO:0000256" key="12">
    <source>
        <dbReference type="SAM" id="MobiDB-lite"/>
    </source>
</evidence>
<keyword evidence="8" id="KW-0460">Magnesium</keyword>
<dbReference type="PANTHER" id="PTHR43294">
    <property type="entry name" value="SODIUM/POTASSIUM-TRANSPORTING ATPASE SUBUNIT ALPHA"/>
    <property type="match status" value="1"/>
</dbReference>
<dbReference type="InterPro" id="IPR018303">
    <property type="entry name" value="ATPase_P-typ_P_site"/>
</dbReference>